<evidence type="ECO:0000313" key="1">
    <source>
        <dbReference type="EMBL" id="QHT95612.1"/>
    </source>
</evidence>
<protein>
    <submittedName>
        <fullName evidence="1">Uncharacterized protein</fullName>
    </submittedName>
</protein>
<organism evidence="1">
    <name type="scientific">viral metagenome</name>
    <dbReference type="NCBI Taxonomy" id="1070528"/>
    <lineage>
        <taxon>unclassified sequences</taxon>
        <taxon>metagenomes</taxon>
        <taxon>organismal metagenomes</taxon>
    </lineage>
</organism>
<dbReference type="AlphaFoldDB" id="A0A6C0IRG7"/>
<dbReference type="EMBL" id="MN740243">
    <property type="protein sequence ID" value="QHT95612.1"/>
    <property type="molecule type" value="Genomic_DNA"/>
</dbReference>
<name>A0A6C0IRG7_9ZZZZ</name>
<reference evidence="1" key="1">
    <citation type="journal article" date="2020" name="Nature">
        <title>Giant virus diversity and host interactions through global metagenomics.</title>
        <authorList>
            <person name="Schulz F."/>
            <person name="Roux S."/>
            <person name="Paez-Espino D."/>
            <person name="Jungbluth S."/>
            <person name="Walsh D.A."/>
            <person name="Denef V.J."/>
            <person name="McMahon K.D."/>
            <person name="Konstantinidis K.T."/>
            <person name="Eloe-Fadrosh E.A."/>
            <person name="Kyrpides N.C."/>
            <person name="Woyke T."/>
        </authorList>
    </citation>
    <scope>NUCLEOTIDE SEQUENCE</scope>
    <source>
        <strain evidence="1">GVMAG-M-3300024261-8</strain>
    </source>
</reference>
<accession>A0A6C0IRG7</accession>
<proteinExistence type="predicted"/>
<sequence>MDINLSLFTQKIVFVLSSLPEFVSYIHNFLIDTQFFLPIGDLEEINE</sequence>